<dbReference type="OrthoDB" id="9794684at2"/>
<dbReference type="KEGG" id="fgi:OP10G_4563"/>
<organism evidence="9 10">
    <name type="scientific">Fimbriimonas ginsengisoli Gsoil 348</name>
    <dbReference type="NCBI Taxonomy" id="661478"/>
    <lineage>
        <taxon>Bacteria</taxon>
        <taxon>Bacillati</taxon>
        <taxon>Armatimonadota</taxon>
        <taxon>Fimbriimonadia</taxon>
        <taxon>Fimbriimonadales</taxon>
        <taxon>Fimbriimonadaceae</taxon>
        <taxon>Fimbriimonas</taxon>
    </lineage>
</organism>
<feature type="transmembrane region" description="Helical" evidence="7">
    <location>
        <begin position="241"/>
        <end position="261"/>
    </location>
</feature>
<proteinExistence type="inferred from homology"/>
<keyword evidence="10" id="KW-1185">Reference proteome</keyword>
<feature type="transmembrane region" description="Helical" evidence="7">
    <location>
        <begin position="71"/>
        <end position="90"/>
    </location>
</feature>
<accession>A0A068NWW1</accession>
<evidence type="ECO:0000256" key="3">
    <source>
        <dbReference type="ARBA" id="ARBA00022475"/>
    </source>
</evidence>
<keyword evidence="2 7" id="KW-0813">Transport</keyword>
<dbReference type="Proteomes" id="UP000027982">
    <property type="component" value="Chromosome"/>
</dbReference>
<evidence type="ECO:0000313" key="10">
    <source>
        <dbReference type="Proteomes" id="UP000027982"/>
    </source>
</evidence>
<sequence>MKVRVLPGLLVILVGLLLCLAPLAWMLSTSLKPFDELFKGAPSLIPAHPRGANYSDALRTFDFLRAFGNSAFVAVLTVLGTLASSIPAAYAFARLKARGSDWVFYGLLATLMLPGQITIIPVFRLFASLGMVDTYAPLIVPAWLGTNAFAVFLLRQFFRTLPEETMEAARLDGASEGKILVSIAVPLARPAVVTVAVFAFLGSWNDLWGPLVYLHREERMTLPVALVNFVGSSGTVQGTPWNLVMAAAVVTVLPAVALFALCQRSFVSGIATTGLK</sequence>
<dbReference type="AlphaFoldDB" id="A0A068NWW1"/>
<name>A0A068NWW1_FIMGI</name>
<keyword evidence="6 7" id="KW-0472">Membrane</keyword>
<dbReference type="RefSeq" id="WP_025228194.1">
    <property type="nucleotide sequence ID" value="NZ_CP007139.1"/>
</dbReference>
<dbReference type="EMBL" id="CP007139">
    <property type="protein sequence ID" value="AIE87931.1"/>
    <property type="molecule type" value="Genomic_DNA"/>
</dbReference>
<protein>
    <submittedName>
        <fullName evidence="9">Sugar ABC transporter permease</fullName>
    </submittedName>
</protein>
<reference evidence="9 10" key="1">
    <citation type="journal article" date="2014" name="PLoS ONE">
        <title>The first complete genome sequence of the class fimbriimonadia in the phylum armatimonadetes.</title>
        <authorList>
            <person name="Hu Z.Y."/>
            <person name="Wang Y.Z."/>
            <person name="Im W.T."/>
            <person name="Wang S.Y."/>
            <person name="Zhao G.P."/>
            <person name="Zheng H.J."/>
            <person name="Quan Z.X."/>
        </authorList>
    </citation>
    <scope>NUCLEOTIDE SEQUENCE [LARGE SCALE GENOMIC DNA]</scope>
    <source>
        <strain evidence="9">Gsoil 348</strain>
    </source>
</reference>
<evidence type="ECO:0000256" key="5">
    <source>
        <dbReference type="ARBA" id="ARBA00022989"/>
    </source>
</evidence>
<evidence type="ECO:0000256" key="4">
    <source>
        <dbReference type="ARBA" id="ARBA00022692"/>
    </source>
</evidence>
<dbReference type="HOGENOM" id="CLU_016047_1_1_0"/>
<feature type="transmembrane region" description="Helical" evidence="7">
    <location>
        <begin position="135"/>
        <end position="158"/>
    </location>
</feature>
<dbReference type="Gene3D" id="1.10.3720.10">
    <property type="entry name" value="MetI-like"/>
    <property type="match status" value="1"/>
</dbReference>
<comment type="similarity">
    <text evidence="7">Belongs to the binding-protein-dependent transport system permease family.</text>
</comment>
<feature type="transmembrane region" description="Helical" evidence="7">
    <location>
        <begin position="179"/>
        <end position="201"/>
    </location>
</feature>
<keyword evidence="4 7" id="KW-0812">Transmembrane</keyword>
<feature type="transmembrane region" description="Helical" evidence="7">
    <location>
        <begin position="102"/>
        <end position="123"/>
    </location>
</feature>
<dbReference type="GO" id="GO:0055085">
    <property type="term" value="P:transmembrane transport"/>
    <property type="evidence" value="ECO:0007669"/>
    <property type="project" value="InterPro"/>
</dbReference>
<evidence type="ECO:0000256" key="6">
    <source>
        <dbReference type="ARBA" id="ARBA00023136"/>
    </source>
</evidence>
<dbReference type="PANTHER" id="PTHR43744:SF12">
    <property type="entry name" value="ABC TRANSPORTER PERMEASE PROTEIN MG189-RELATED"/>
    <property type="match status" value="1"/>
</dbReference>
<evidence type="ECO:0000256" key="1">
    <source>
        <dbReference type="ARBA" id="ARBA00004651"/>
    </source>
</evidence>
<dbReference type="CDD" id="cd06261">
    <property type="entry name" value="TM_PBP2"/>
    <property type="match status" value="1"/>
</dbReference>
<dbReference type="Pfam" id="PF00528">
    <property type="entry name" value="BPD_transp_1"/>
    <property type="match status" value="1"/>
</dbReference>
<evidence type="ECO:0000256" key="2">
    <source>
        <dbReference type="ARBA" id="ARBA00022448"/>
    </source>
</evidence>
<gene>
    <name evidence="9" type="ORF">OP10G_4563</name>
</gene>
<evidence type="ECO:0000259" key="8">
    <source>
        <dbReference type="PROSITE" id="PS50928"/>
    </source>
</evidence>
<evidence type="ECO:0000256" key="7">
    <source>
        <dbReference type="RuleBase" id="RU363032"/>
    </source>
</evidence>
<feature type="domain" description="ABC transmembrane type-1" evidence="8">
    <location>
        <begin position="67"/>
        <end position="262"/>
    </location>
</feature>
<keyword evidence="5 7" id="KW-1133">Transmembrane helix</keyword>
<keyword evidence="3" id="KW-1003">Cell membrane</keyword>
<dbReference type="PANTHER" id="PTHR43744">
    <property type="entry name" value="ABC TRANSPORTER PERMEASE PROTEIN MG189-RELATED-RELATED"/>
    <property type="match status" value="1"/>
</dbReference>
<dbReference type="InterPro" id="IPR035906">
    <property type="entry name" value="MetI-like_sf"/>
</dbReference>
<dbReference type="GO" id="GO:0005886">
    <property type="term" value="C:plasma membrane"/>
    <property type="evidence" value="ECO:0007669"/>
    <property type="project" value="UniProtKB-SubCell"/>
</dbReference>
<dbReference type="PROSITE" id="PS50928">
    <property type="entry name" value="ABC_TM1"/>
    <property type="match status" value="1"/>
</dbReference>
<dbReference type="STRING" id="661478.OP10G_4563"/>
<dbReference type="InterPro" id="IPR000515">
    <property type="entry name" value="MetI-like"/>
</dbReference>
<evidence type="ECO:0000313" key="9">
    <source>
        <dbReference type="EMBL" id="AIE87931.1"/>
    </source>
</evidence>
<dbReference type="eggNOG" id="COG0395">
    <property type="taxonomic scope" value="Bacteria"/>
</dbReference>
<dbReference type="SUPFAM" id="SSF161098">
    <property type="entry name" value="MetI-like"/>
    <property type="match status" value="1"/>
</dbReference>
<comment type="subcellular location">
    <subcellularLocation>
        <location evidence="1 7">Cell membrane</location>
        <topology evidence="1 7">Multi-pass membrane protein</topology>
    </subcellularLocation>
</comment>